<dbReference type="InterPro" id="IPR008030">
    <property type="entry name" value="NmrA-like"/>
</dbReference>
<gene>
    <name evidence="2" type="ORF">HH216_25240</name>
</gene>
<evidence type="ECO:0000259" key="1">
    <source>
        <dbReference type="Pfam" id="PF05368"/>
    </source>
</evidence>
<accession>A0A7L5DW23</accession>
<organism evidence="2 3">
    <name type="scientific">Spirosoma rhododendri</name>
    <dbReference type="NCBI Taxonomy" id="2728024"/>
    <lineage>
        <taxon>Bacteria</taxon>
        <taxon>Pseudomonadati</taxon>
        <taxon>Bacteroidota</taxon>
        <taxon>Cytophagia</taxon>
        <taxon>Cytophagales</taxon>
        <taxon>Cytophagaceae</taxon>
        <taxon>Spirosoma</taxon>
    </lineage>
</organism>
<reference evidence="2 3" key="1">
    <citation type="submission" date="2020-04" db="EMBL/GenBank/DDBJ databases">
        <title>Genome sequencing of novel species.</title>
        <authorList>
            <person name="Heo J."/>
            <person name="Kim S.-J."/>
            <person name="Kim J.-S."/>
            <person name="Hong S.-B."/>
            <person name="Kwon S.-W."/>
        </authorList>
    </citation>
    <scope>NUCLEOTIDE SEQUENCE [LARGE SCALE GENOMIC DNA]</scope>
    <source>
        <strain evidence="2 3">CJU-R4</strain>
        <plasmid evidence="2 3">unnamed1</plasmid>
    </source>
</reference>
<dbReference type="InterPro" id="IPR036291">
    <property type="entry name" value="NAD(P)-bd_dom_sf"/>
</dbReference>
<protein>
    <submittedName>
        <fullName evidence="2">SDR family oxidoreductase</fullName>
    </submittedName>
</protein>
<dbReference type="AlphaFoldDB" id="A0A7L5DW23"/>
<dbReference type="PANTHER" id="PTHR47129:SF1">
    <property type="entry name" value="NMRA-LIKE DOMAIN-CONTAINING PROTEIN"/>
    <property type="match status" value="1"/>
</dbReference>
<dbReference type="KEGG" id="srho:HH216_25240"/>
<proteinExistence type="predicted"/>
<dbReference type="SUPFAM" id="SSF51735">
    <property type="entry name" value="NAD(P)-binding Rossmann-fold domains"/>
    <property type="match status" value="1"/>
</dbReference>
<dbReference type="EMBL" id="CP051678">
    <property type="protein sequence ID" value="QJD81651.1"/>
    <property type="molecule type" value="Genomic_DNA"/>
</dbReference>
<dbReference type="PANTHER" id="PTHR47129">
    <property type="entry name" value="QUINONE OXIDOREDUCTASE 2"/>
    <property type="match status" value="1"/>
</dbReference>
<keyword evidence="3" id="KW-1185">Reference proteome</keyword>
<feature type="domain" description="NmrA-like" evidence="1">
    <location>
        <begin position="2"/>
        <end position="250"/>
    </location>
</feature>
<sequence length="289" mass="31410">MILITGATGKLGSQVIQTLLTKNVPANHIVALVRDETKAGYLKENGIHIRIGDYDDRPALEQAMIGIDKVLLVSGLDASKVVRQHQNVVDAAKQAGVKCLAYTSNSLRDRHTLLNQVMITHVQTEDYIIASGLNYLIFRNVLYMDSMALFMIGGKNVLETGIHLPTGEGQVAYALRSDEAEAIGNVLAGENCSNRIYTFTGSQAYSFADVADALSELSDKPVTYTPVDMDTYQARARERGVPTHAVAMMAPFMTDIKNGQASIISSDLEEALGRKPVDLKAGLKQLLDL</sequence>
<dbReference type="Pfam" id="PF05368">
    <property type="entry name" value="NmrA"/>
    <property type="match status" value="1"/>
</dbReference>
<name>A0A7L5DW23_9BACT</name>
<evidence type="ECO:0000313" key="3">
    <source>
        <dbReference type="Proteomes" id="UP000501128"/>
    </source>
</evidence>
<dbReference type="Gene3D" id="3.90.25.10">
    <property type="entry name" value="UDP-galactose 4-epimerase, domain 1"/>
    <property type="match status" value="1"/>
</dbReference>
<dbReference type="InterPro" id="IPR052718">
    <property type="entry name" value="NmrA-type_oxidoreductase"/>
</dbReference>
<dbReference type="Proteomes" id="UP000501128">
    <property type="component" value="Plasmid unnamed1"/>
</dbReference>
<dbReference type="Gene3D" id="3.40.50.720">
    <property type="entry name" value="NAD(P)-binding Rossmann-like Domain"/>
    <property type="match status" value="1"/>
</dbReference>
<dbReference type="RefSeq" id="WP_169553668.1">
    <property type="nucleotide sequence ID" value="NZ_CP051678.1"/>
</dbReference>
<keyword evidence="2" id="KW-0614">Plasmid</keyword>
<evidence type="ECO:0000313" key="2">
    <source>
        <dbReference type="EMBL" id="QJD81651.1"/>
    </source>
</evidence>
<geneLocation type="plasmid" evidence="2 3">
    <name>unnamed1</name>
</geneLocation>
<dbReference type="CDD" id="cd05269">
    <property type="entry name" value="TMR_SDR_a"/>
    <property type="match status" value="1"/>
</dbReference>